<evidence type="ECO:0000313" key="1">
    <source>
        <dbReference type="EMBL" id="GAA3927743.1"/>
    </source>
</evidence>
<protein>
    <submittedName>
        <fullName evidence="1">TIGR02117 family protein</fullName>
    </submittedName>
</protein>
<dbReference type="InterPro" id="IPR011727">
    <property type="entry name" value="CHP02117"/>
</dbReference>
<keyword evidence="2" id="KW-1185">Reference proteome</keyword>
<name>A0ABP7MPU9_9BACT</name>
<proteinExistence type="predicted"/>
<dbReference type="Proteomes" id="UP001499909">
    <property type="component" value="Unassembled WGS sequence"/>
</dbReference>
<gene>
    <name evidence="1" type="ORF">GCM10022406_11840</name>
</gene>
<dbReference type="EMBL" id="BAABDH010000018">
    <property type="protein sequence ID" value="GAA3927743.1"/>
    <property type="molecule type" value="Genomic_DNA"/>
</dbReference>
<evidence type="ECO:0000313" key="2">
    <source>
        <dbReference type="Proteomes" id="UP001499909"/>
    </source>
</evidence>
<comment type="caution">
    <text evidence="1">The sequence shown here is derived from an EMBL/GenBank/DDBJ whole genome shotgun (WGS) entry which is preliminary data.</text>
</comment>
<sequence length="216" mass="24383">MQAAVAFLVLFLGGALIPVNRQFRPAPDGIPVFVVSNGWHTSLVLPLRESRTHTFWLPAFNQPGWEATFGTYRYVAFGWGSEKFFRASYGGRLPGPGAFARALVPGPTLLNVDFYRQAPRPGRRAVQLRLTPDEYRVLAGQLTQAFAPDSLGRFQRYHAAGYTAEDFFFRARGRYHALRTCNDWTTRLLRRTGVRTALKTPLAGPVLTQLRRLKEQ</sequence>
<dbReference type="Pfam" id="PF09601">
    <property type="entry name" value="DUF2459"/>
    <property type="match status" value="1"/>
</dbReference>
<reference evidence="2" key="1">
    <citation type="journal article" date="2019" name="Int. J. Syst. Evol. Microbiol.">
        <title>The Global Catalogue of Microorganisms (GCM) 10K type strain sequencing project: providing services to taxonomists for standard genome sequencing and annotation.</title>
        <authorList>
            <consortium name="The Broad Institute Genomics Platform"/>
            <consortium name="The Broad Institute Genome Sequencing Center for Infectious Disease"/>
            <person name="Wu L."/>
            <person name="Ma J."/>
        </authorList>
    </citation>
    <scope>NUCLEOTIDE SEQUENCE [LARGE SCALE GENOMIC DNA]</scope>
    <source>
        <strain evidence="2">JCM 17214</strain>
    </source>
</reference>
<organism evidence="1 2">
    <name type="scientific">Hymenobacter algoricola</name>
    <dbReference type="NCBI Taxonomy" id="486267"/>
    <lineage>
        <taxon>Bacteria</taxon>
        <taxon>Pseudomonadati</taxon>
        <taxon>Bacteroidota</taxon>
        <taxon>Cytophagia</taxon>
        <taxon>Cytophagales</taxon>
        <taxon>Hymenobacteraceae</taxon>
        <taxon>Hymenobacter</taxon>
    </lineage>
</organism>
<accession>A0ABP7MPU9</accession>